<feature type="domain" description="HTH luxR-type" evidence="4">
    <location>
        <begin position="153"/>
        <end position="218"/>
    </location>
</feature>
<dbReference type="EMBL" id="CP049257">
    <property type="protein sequence ID" value="QIG44406.1"/>
    <property type="molecule type" value="Genomic_DNA"/>
</dbReference>
<dbReference type="Gene3D" id="3.40.50.2300">
    <property type="match status" value="1"/>
</dbReference>
<dbReference type="SUPFAM" id="SSF46894">
    <property type="entry name" value="C-terminal effector domain of the bipartite response regulators"/>
    <property type="match status" value="1"/>
</dbReference>
<evidence type="ECO:0000256" key="1">
    <source>
        <dbReference type="ARBA" id="ARBA00023015"/>
    </source>
</evidence>
<dbReference type="SMART" id="SM00421">
    <property type="entry name" value="HTH_LUXR"/>
    <property type="match status" value="1"/>
</dbReference>
<keyword evidence="1" id="KW-0805">Transcription regulation</keyword>
<dbReference type="PRINTS" id="PR00038">
    <property type="entry name" value="HTHLUXR"/>
</dbReference>
<dbReference type="Proteomes" id="UP000502996">
    <property type="component" value="Chromosome"/>
</dbReference>
<dbReference type="PANTHER" id="PTHR44688">
    <property type="entry name" value="DNA-BINDING TRANSCRIPTIONAL ACTIVATOR DEVR_DOSR"/>
    <property type="match status" value="1"/>
</dbReference>
<keyword evidence="6" id="KW-1185">Reference proteome</keyword>
<evidence type="ECO:0000259" key="4">
    <source>
        <dbReference type="PROSITE" id="PS50043"/>
    </source>
</evidence>
<dbReference type="GO" id="GO:0006355">
    <property type="term" value="P:regulation of DNA-templated transcription"/>
    <property type="evidence" value="ECO:0007669"/>
    <property type="project" value="InterPro"/>
</dbReference>
<gene>
    <name evidence="5" type="ORF">G5V58_17925</name>
</gene>
<keyword evidence="2" id="KW-0238">DNA-binding</keyword>
<proteinExistence type="predicted"/>
<dbReference type="Pfam" id="PF00196">
    <property type="entry name" value="GerE"/>
    <property type="match status" value="1"/>
</dbReference>
<evidence type="ECO:0000256" key="2">
    <source>
        <dbReference type="ARBA" id="ARBA00023125"/>
    </source>
</evidence>
<dbReference type="PANTHER" id="PTHR44688:SF16">
    <property type="entry name" value="DNA-BINDING TRANSCRIPTIONAL ACTIVATOR DEVR_DOSR"/>
    <property type="match status" value="1"/>
</dbReference>
<dbReference type="PROSITE" id="PS50043">
    <property type="entry name" value="HTH_LUXR_2"/>
    <property type="match status" value="1"/>
</dbReference>
<dbReference type="KEGG" id="nano:G5V58_17925"/>
<protein>
    <submittedName>
        <fullName evidence="5">Response regulator transcription factor</fullName>
    </submittedName>
</protein>
<evidence type="ECO:0000313" key="5">
    <source>
        <dbReference type="EMBL" id="QIG44406.1"/>
    </source>
</evidence>
<sequence>MGVASDQSLVAESVRRALHERGHGCVTLSWPAAVDDSTDLRPRLRPRSREGSAHTPQVAVLLSDLDRWGRVMAARTLVAGLPVPWLVLAGAPRGPVWGALYESGATLVLHTDTDLDTVCDAVVRLGSGSASTPGPPRELLRAWQSYAQRRRELTHRLQTLTGREEQVLHQLHQGVPVRSIAERSEVAEATVRSQVKAILRKLDVSSQIAAVAAYQEVQSINSRATQVEVLEAMSEPVP</sequence>
<dbReference type="GO" id="GO:0003677">
    <property type="term" value="F:DNA binding"/>
    <property type="evidence" value="ECO:0007669"/>
    <property type="project" value="UniProtKB-KW"/>
</dbReference>
<accession>A0A6G6WGS0</accession>
<evidence type="ECO:0000256" key="3">
    <source>
        <dbReference type="ARBA" id="ARBA00023163"/>
    </source>
</evidence>
<dbReference type="InterPro" id="IPR016032">
    <property type="entry name" value="Sig_transdc_resp-reg_C-effctor"/>
</dbReference>
<dbReference type="AlphaFoldDB" id="A0A6G6WGS0"/>
<keyword evidence="3" id="KW-0804">Transcription</keyword>
<dbReference type="InterPro" id="IPR000792">
    <property type="entry name" value="Tscrpt_reg_LuxR_C"/>
</dbReference>
<evidence type="ECO:0000313" key="6">
    <source>
        <dbReference type="Proteomes" id="UP000502996"/>
    </source>
</evidence>
<name>A0A6G6WGS0_9ACTN</name>
<organism evidence="5 6">
    <name type="scientific">Nocardioides anomalus</name>
    <dbReference type="NCBI Taxonomy" id="2712223"/>
    <lineage>
        <taxon>Bacteria</taxon>
        <taxon>Bacillati</taxon>
        <taxon>Actinomycetota</taxon>
        <taxon>Actinomycetes</taxon>
        <taxon>Propionibacteriales</taxon>
        <taxon>Nocardioidaceae</taxon>
        <taxon>Nocardioides</taxon>
    </lineage>
</organism>
<reference evidence="5 6" key="1">
    <citation type="submission" date="2020-02" db="EMBL/GenBank/DDBJ databases">
        <title>Full genome sequence of Nocardioides sp. R-3366.</title>
        <authorList>
            <person name="Im W.-T."/>
        </authorList>
    </citation>
    <scope>NUCLEOTIDE SEQUENCE [LARGE SCALE GENOMIC DNA]</scope>
    <source>
        <strain evidence="5 6">R-3366</strain>
    </source>
</reference>
<dbReference type="RefSeq" id="WP_165235760.1">
    <property type="nucleotide sequence ID" value="NZ_CP049257.1"/>
</dbReference>
<dbReference type="CDD" id="cd06170">
    <property type="entry name" value="LuxR_C_like"/>
    <property type="match status" value="1"/>
</dbReference>